<dbReference type="VEuPathDB" id="PlasmoDB:PVPAM_110059600"/>
<evidence type="ECO:0000256" key="2">
    <source>
        <dbReference type="SAM" id="Phobius"/>
    </source>
</evidence>
<evidence type="ECO:0000313" key="3">
    <source>
        <dbReference type="EMBL" id="SCA83548.1"/>
    </source>
</evidence>
<protein>
    <submittedName>
        <fullName evidence="3">VIR protein</fullName>
    </submittedName>
</protein>
<reference evidence="3 4" key="1">
    <citation type="submission" date="2016-07" db="EMBL/GenBank/DDBJ databases">
        <authorList>
            <consortium name="Pathogen Informatics"/>
        </authorList>
    </citation>
    <scope>NUCLEOTIDE SEQUENCE [LARGE SCALE GENOMIC DNA]</scope>
</reference>
<feature type="compositionally biased region" description="Polar residues" evidence="1">
    <location>
        <begin position="173"/>
        <end position="183"/>
    </location>
</feature>
<dbReference type="Proteomes" id="UP000196402">
    <property type="component" value="Unassembled WGS sequence"/>
</dbReference>
<feature type="region of interest" description="Disordered" evidence="1">
    <location>
        <begin position="374"/>
        <end position="393"/>
    </location>
</feature>
<feature type="region of interest" description="Disordered" evidence="1">
    <location>
        <begin position="212"/>
        <end position="286"/>
    </location>
</feature>
<dbReference type="AlphaFoldDB" id="A0A1G4EFJ8"/>
<evidence type="ECO:0000313" key="4">
    <source>
        <dbReference type="Proteomes" id="UP000196402"/>
    </source>
</evidence>
<dbReference type="EMBL" id="FLYH01000115">
    <property type="protein sequence ID" value="SCA83548.1"/>
    <property type="molecule type" value="Genomic_DNA"/>
</dbReference>
<evidence type="ECO:0000256" key="1">
    <source>
        <dbReference type="SAM" id="MobiDB-lite"/>
    </source>
</evidence>
<dbReference type="VEuPathDB" id="PlasmoDB:PVW1_120005500"/>
<gene>
    <name evidence="3" type="ORF">PVT01_000049900</name>
</gene>
<proteinExistence type="predicted"/>
<keyword evidence="2" id="KW-1133">Transmembrane helix</keyword>
<dbReference type="VEuPathDB" id="PlasmoDB:PVW1_030031400"/>
<accession>A0A1G4EFJ8</accession>
<feature type="region of interest" description="Disordered" evidence="1">
    <location>
        <begin position="116"/>
        <end position="183"/>
    </location>
</feature>
<feature type="compositionally biased region" description="Polar residues" evidence="1">
    <location>
        <begin position="212"/>
        <end position="243"/>
    </location>
</feature>
<feature type="region of interest" description="Disordered" evidence="1">
    <location>
        <begin position="507"/>
        <end position="538"/>
    </location>
</feature>
<sequence length="632" mass="69786">MAWISQLTSRAAQMYKIFQGAGCTSDYHKTKTEIEQEIATLDKKPPRHFCKHCSKIKEIIISKDAEFKKCPVDKSNQLKLIGVNGDIQRFIDECITFNECFRKRSARNKQIPLKSTNTDQCEKNSRCNNGNSRTGGMVSKQQQRLTTEKSKTESSPRQKSQSTGAEQAEVKDTNQQIIASQTPKIAITLPNPVKSQREVSESVNNNQSIASAQVETSTQPLTASGQEITTEVDNHTISRTPLSRTGHESDSGIPVPESHTNKGPVPKNSPDDQLYRNTPGEGDTTEQIVLGQDIARQGDVTETPDSEVLASKGFVQTYPSRTNADGLQPSSSDTSNLTVKLFIMNIYAVQFQRLKIQLVMNLVAVKAVQQIQTDEGPIPNNSPEDQSDRNTHGVRDTAEKIVLEQDLARQAVVTETPDSEVPAGEGFVQTYSSEANTDGLELPSSDTGNVVAIRTHVENPHSDTVKTYGDTSDKVNGEVVDHEHPGSKGPHLKDSVTEGFAESDTVHDNINNGGRDDTKISDVNGSGDELRSAEGSCSEPTCSTEKGNILTDDKSYIFRRIFDAISNKEHIIQASAPMGIVLLLTLIFKYTPLWRVLTKKNRKKGAVINEELKYFVEYSMQYQIKFISYNIS</sequence>
<keyword evidence="2" id="KW-0812">Transmembrane</keyword>
<keyword evidence="2" id="KW-0472">Membrane</keyword>
<dbReference type="VEuPathDB" id="PlasmoDB:PVP01_0007730"/>
<organism evidence="3 4">
    <name type="scientific">Plasmodium vivax</name>
    <name type="common">malaria parasite P. vivax</name>
    <dbReference type="NCBI Taxonomy" id="5855"/>
    <lineage>
        <taxon>Eukaryota</taxon>
        <taxon>Sar</taxon>
        <taxon>Alveolata</taxon>
        <taxon>Apicomplexa</taxon>
        <taxon>Aconoidasida</taxon>
        <taxon>Haemosporida</taxon>
        <taxon>Plasmodiidae</taxon>
        <taxon>Plasmodium</taxon>
        <taxon>Plasmodium (Plasmodium)</taxon>
    </lineage>
</organism>
<feature type="compositionally biased region" description="Polar residues" evidence="1">
    <location>
        <begin position="126"/>
        <end position="145"/>
    </location>
</feature>
<name>A0A1G4EFJ8_PLAVI</name>
<feature type="compositionally biased region" description="Polar residues" evidence="1">
    <location>
        <begin position="374"/>
        <end position="384"/>
    </location>
</feature>
<dbReference type="VEuPathDB" id="PlasmoDB:PVP01_0008840"/>
<feature type="compositionally biased region" description="Basic and acidic residues" evidence="1">
    <location>
        <begin position="146"/>
        <end position="156"/>
    </location>
</feature>
<feature type="transmembrane region" description="Helical" evidence="2">
    <location>
        <begin position="574"/>
        <end position="594"/>
    </location>
</feature>
<dbReference type="VEuPathDB" id="PlasmoDB:PVX_066190"/>